<dbReference type="GO" id="GO:0003677">
    <property type="term" value="F:DNA binding"/>
    <property type="evidence" value="ECO:0007669"/>
    <property type="project" value="UniProtKB-KW"/>
</dbReference>
<dbReference type="KEGG" id="faa:HMPREF0389_01361"/>
<evidence type="ECO:0000313" key="12">
    <source>
        <dbReference type="EMBL" id="EFE27730.1"/>
    </source>
</evidence>
<evidence type="ECO:0000256" key="2">
    <source>
        <dbReference type="ARBA" id="ARBA00022741"/>
    </source>
</evidence>
<dbReference type="InterPro" id="IPR049035">
    <property type="entry name" value="ADDB_N"/>
</dbReference>
<dbReference type="InterPro" id="IPR011335">
    <property type="entry name" value="Restrct_endonuc-II-like"/>
</dbReference>
<dbReference type="EMBL" id="CP002390">
    <property type="protein sequence ID" value="EFE27730.1"/>
    <property type="molecule type" value="Genomic_DNA"/>
</dbReference>
<dbReference type="Gene3D" id="3.90.320.10">
    <property type="match status" value="1"/>
</dbReference>
<evidence type="ECO:0000259" key="11">
    <source>
        <dbReference type="Pfam" id="PF21445"/>
    </source>
</evidence>
<dbReference type="SUPFAM" id="SSF52540">
    <property type="entry name" value="P-loop containing nucleoside triphosphate hydrolases"/>
    <property type="match status" value="1"/>
</dbReference>
<dbReference type="eggNOG" id="COG3857">
    <property type="taxonomic scope" value="Bacteria"/>
</dbReference>
<dbReference type="Pfam" id="PF12705">
    <property type="entry name" value="PDDEXK_1"/>
    <property type="match status" value="1"/>
</dbReference>
<accession>D6GTC3</accession>
<dbReference type="PATRIC" id="fig|546269.5.peg.995"/>
<dbReference type="GO" id="GO:0006281">
    <property type="term" value="P:DNA repair"/>
    <property type="evidence" value="ECO:0007669"/>
    <property type="project" value="UniProtKB-KW"/>
</dbReference>
<dbReference type="InterPro" id="IPR038726">
    <property type="entry name" value="PDDEXK_AddAB-type"/>
</dbReference>
<keyword evidence="3" id="KW-0227">DNA damage</keyword>
<dbReference type="Proteomes" id="UP000007468">
    <property type="component" value="Chromosome"/>
</dbReference>
<evidence type="ECO:0000259" key="10">
    <source>
        <dbReference type="Pfam" id="PF12705"/>
    </source>
</evidence>
<dbReference type="OrthoDB" id="9758506at2"/>
<dbReference type="STRING" id="546269.HMPREF0389_01361"/>
<dbReference type="SUPFAM" id="SSF52980">
    <property type="entry name" value="Restriction endonuclease-like"/>
    <property type="match status" value="1"/>
</dbReference>
<dbReference type="RefSeq" id="WP_014262578.1">
    <property type="nucleotide sequence ID" value="NC_016630.1"/>
</dbReference>
<evidence type="ECO:0000256" key="6">
    <source>
        <dbReference type="ARBA" id="ARBA00022839"/>
    </source>
</evidence>
<keyword evidence="5" id="KW-0347">Helicase</keyword>
<dbReference type="GO" id="GO:0006310">
    <property type="term" value="P:DNA recombination"/>
    <property type="evidence" value="ECO:0007669"/>
    <property type="project" value="TreeGrafter"/>
</dbReference>
<keyword evidence="4" id="KW-0378">Hydrolase</keyword>
<dbReference type="Gene3D" id="3.40.50.300">
    <property type="entry name" value="P-loop containing nucleotide triphosphate hydrolases"/>
    <property type="match status" value="3"/>
</dbReference>
<dbReference type="InterPro" id="IPR011604">
    <property type="entry name" value="PDDEXK-like_dom_sf"/>
</dbReference>
<evidence type="ECO:0000256" key="8">
    <source>
        <dbReference type="ARBA" id="ARBA00023125"/>
    </source>
</evidence>
<dbReference type="InterPro" id="IPR027417">
    <property type="entry name" value="P-loop_NTPase"/>
</dbReference>
<dbReference type="PANTHER" id="PTHR30591:SF1">
    <property type="entry name" value="RECBCD ENZYME SUBUNIT RECC"/>
    <property type="match status" value="1"/>
</dbReference>
<organism evidence="12 13">
    <name type="scientific">Filifactor alocis (strain ATCC 35896 / CCUG 47790 / D40 B5)</name>
    <name type="common">Fusobacterium alocis</name>
    <dbReference type="NCBI Taxonomy" id="546269"/>
    <lineage>
        <taxon>Bacteria</taxon>
        <taxon>Bacillati</taxon>
        <taxon>Bacillota</taxon>
        <taxon>Clostridia</taxon>
        <taxon>Peptostreptococcales</taxon>
        <taxon>Filifactoraceae</taxon>
        <taxon>Filifactor</taxon>
    </lineage>
</organism>
<dbReference type="GO" id="GO:0004386">
    <property type="term" value="F:helicase activity"/>
    <property type="evidence" value="ECO:0007669"/>
    <property type="project" value="UniProtKB-KW"/>
</dbReference>
<proteinExistence type="predicted"/>
<dbReference type="PANTHER" id="PTHR30591">
    <property type="entry name" value="RECBCD ENZYME SUBUNIT RECC"/>
    <property type="match status" value="1"/>
</dbReference>
<keyword evidence="1" id="KW-0540">Nuclease</keyword>
<evidence type="ECO:0000256" key="4">
    <source>
        <dbReference type="ARBA" id="ARBA00022801"/>
    </source>
</evidence>
<keyword evidence="6" id="KW-0269">Exonuclease</keyword>
<evidence type="ECO:0000256" key="9">
    <source>
        <dbReference type="ARBA" id="ARBA00023204"/>
    </source>
</evidence>
<keyword evidence="13" id="KW-1185">Reference proteome</keyword>
<evidence type="ECO:0000256" key="3">
    <source>
        <dbReference type="ARBA" id="ARBA00022763"/>
    </source>
</evidence>
<gene>
    <name evidence="12" type="ordered locus">HMPREF0389_01361</name>
</gene>
<evidence type="ECO:0000313" key="13">
    <source>
        <dbReference type="Proteomes" id="UP000007468"/>
    </source>
</evidence>
<dbReference type="Pfam" id="PF21445">
    <property type="entry name" value="ADDB_N"/>
    <property type="match status" value="1"/>
</dbReference>
<reference evidence="13" key="1">
    <citation type="submission" date="2010-12" db="EMBL/GenBank/DDBJ databases">
        <title>The genome sequence of Filifactor alocis strain ATCC 35896.</title>
        <authorList>
            <consortium name="The Broad Institute Genome Sequencing Platform"/>
            <person name="Ward D."/>
            <person name="Earl A."/>
            <person name="Feldgarden M."/>
            <person name="Young S.K."/>
            <person name="Gargeya S."/>
            <person name="Zeng Q."/>
            <person name="Alvarado L."/>
            <person name="Berlin A."/>
            <person name="Bochicchio J."/>
            <person name="Chapman S.B."/>
            <person name="Chen Z."/>
            <person name="Freedman E."/>
            <person name="Gellesch M."/>
            <person name="Goldberg J."/>
            <person name="Griggs A."/>
            <person name="Gujja S."/>
            <person name="Heilman E."/>
            <person name="Heiman D."/>
            <person name="Howarth C."/>
            <person name="Mehta T."/>
            <person name="Neiman D."/>
            <person name="Pearson M."/>
            <person name="Roberts A."/>
            <person name="Saif S."/>
            <person name="Shea T."/>
            <person name="Shenoy N."/>
            <person name="Sisk P."/>
            <person name="Stolte C."/>
            <person name="Sykes S."/>
            <person name="White J."/>
            <person name="Yandava C."/>
            <person name="Izard J."/>
            <person name="Blanton J.M."/>
            <person name="Baranova O.V."/>
            <person name="Tanner A.C."/>
            <person name="Dewhirst F.E."/>
            <person name="Haas B."/>
            <person name="Nusbaum C."/>
            <person name="Birren B."/>
        </authorList>
    </citation>
    <scope>NUCLEOTIDE SEQUENCE [LARGE SCALE GENOMIC DNA]</scope>
    <source>
        <strain evidence="13">ATCC 35896 / D40 B5</strain>
    </source>
</reference>
<keyword evidence="7" id="KW-0067">ATP-binding</keyword>
<dbReference type="GO" id="GO:0005524">
    <property type="term" value="F:ATP binding"/>
    <property type="evidence" value="ECO:0007669"/>
    <property type="project" value="UniProtKB-KW"/>
</dbReference>
<feature type="domain" description="ATP-dependent helicase/deoxyribonuclease subunit B N-terminal" evidence="11">
    <location>
        <begin position="15"/>
        <end position="264"/>
    </location>
</feature>
<sequence>MLHILSSVSVQRNKERILENYQKQEAEHSAYIVVPEQATMQMDVWILDEMKRESLMDLRVVSFQKLSKEVLESTFGANRPYIDNIGKAMVLRTVFEDFPEEFELYRPVAQRQGFLTKMESLLTELKRNDIQSTALKELANRTEDKLFSQKLKEVSFLQEQMELRLTGHYADSEDKMNMLVNQIASCGWIQDLDFYFFGFHSFTAIEYRIVEQLIMYAHNVYITLPMEEKESSDTINLFQTTQETVKKLREFAQKSNIPVKVEFEDTNPVLEEFQLLGKNLFDYKNVVYPKETSSVSLTVAKTTEEEVHWICNKICELVQEEGYRYREIGLLVTDIREYGRFIRQIFPMYHIPVFVDEKKDLIHSPAMHAIFSLWDIVSNGFRYEDVFSFLKAGFTSFSQSEIERLENFVLAHKIRGEMYFQEKYFLKGEESEEERHQILDIRQRFEDMLLPFYRSIKKKGMVEEFAKQSVSFLIEKNFPQKIEEYVEELKESGLEEFADENRQVWNIFVSILEQMVELLGSRMVKATEFRDILYAGIQGHKVGILPPSQDQVIVGTLDRSRTTPTEHLFVLGLHDGMFPKVQKEGSVLEEEERTKLLQYGFHLSSVREKLQAEERLSWYNHITQTKTAVYLSYAEMSYDKKVLYPSFYVDKIRRQFPKMNVIVPKRYDDSMLYSKQAFLQQLAQMTRPVLEESDSLEQEERAFCLQGWDYLKQQQEETLFQSAVSENPSVRYIPQKYVTSLYGNKVYFSASGLEQYARCPYKHFIHRALSPKERARYEMEETDIGILVHGCIDEFTDFLKKHPELSEQWDEKRNQEEINAIFSQYADKMLGVSFEDNARNQYLLRKIRKTTEETAKYVVRHLNLGTFKIWGQEVGFGYGKDYPAVELIEDTAYLRGRIDRVDVCHKDDKDYIKVIDYKTGKKTFHLSDAWQGYDLQLLFYLYALLYSRAIGKDKVYPAGAFYFPAVYSLLSTEEENEENIEKLQTDSWLMEGIALKEEEILKAMDQQIEEKSSVFRGVGRKNTFEKENLLTQEEFEQILSHSYQLAKNMATEILEGKIQASPTMEKGNRKACDFCRYQSICGFDERKKDCIYRVVKEYSYEQIKAEIEEQIHSSEEKEESHE</sequence>
<evidence type="ECO:0000256" key="7">
    <source>
        <dbReference type="ARBA" id="ARBA00022840"/>
    </source>
</evidence>
<name>D6GTC3_FILAD</name>
<keyword evidence="2" id="KW-0547">Nucleotide-binding</keyword>
<dbReference type="AlphaFoldDB" id="D6GTC3"/>
<feature type="domain" description="PD-(D/E)XK endonuclease-like" evidence="10">
    <location>
        <begin position="748"/>
        <end position="1081"/>
    </location>
</feature>
<dbReference type="GO" id="GO:0004527">
    <property type="term" value="F:exonuclease activity"/>
    <property type="evidence" value="ECO:0007669"/>
    <property type="project" value="UniProtKB-KW"/>
</dbReference>
<protein>
    <submittedName>
        <fullName evidence="12">ATP-dependent nuclease subunit B</fullName>
    </submittedName>
</protein>
<keyword evidence="9" id="KW-0234">DNA repair</keyword>
<evidence type="ECO:0000256" key="1">
    <source>
        <dbReference type="ARBA" id="ARBA00022722"/>
    </source>
</evidence>
<keyword evidence="8" id="KW-0238">DNA-binding</keyword>
<evidence type="ECO:0000256" key="5">
    <source>
        <dbReference type="ARBA" id="ARBA00022806"/>
    </source>
</evidence>